<keyword evidence="2 4" id="KW-0238">DNA-binding</keyword>
<evidence type="ECO:0000256" key="3">
    <source>
        <dbReference type="ARBA" id="ARBA00023163"/>
    </source>
</evidence>
<dbReference type="RefSeq" id="WP_092342507.1">
    <property type="nucleotide sequence ID" value="NZ_FNIB01000024.1"/>
</dbReference>
<reference evidence="7 9" key="2">
    <citation type="submission" date="2019-03" db="EMBL/GenBank/DDBJ databases">
        <title>Genomics of glacier-inhabiting Cryobacterium strains.</title>
        <authorList>
            <person name="Liu Q."/>
            <person name="Xin Y.-H."/>
        </authorList>
    </citation>
    <scope>NUCLEOTIDE SEQUENCE [LARGE SCALE GENOMIC DNA]</scope>
    <source>
        <strain evidence="7 9">Hh8</strain>
    </source>
</reference>
<evidence type="ECO:0000313" key="9">
    <source>
        <dbReference type="Proteomes" id="UP000298252"/>
    </source>
</evidence>
<name>A0A4R8VEL3_9MICO</name>
<evidence type="ECO:0000256" key="2">
    <source>
        <dbReference type="ARBA" id="ARBA00023125"/>
    </source>
</evidence>
<gene>
    <name evidence="7" type="ORF">E3O21_01485</name>
    <name evidence="6" type="ORF">SAMN05216368_1249</name>
</gene>
<accession>A0A4R8VEL3</accession>
<dbReference type="SUPFAM" id="SSF48498">
    <property type="entry name" value="Tetracyclin repressor-like, C-terminal domain"/>
    <property type="match status" value="1"/>
</dbReference>
<dbReference type="Proteomes" id="UP000199639">
    <property type="component" value="Unassembled WGS sequence"/>
</dbReference>
<keyword evidence="9" id="KW-1185">Reference proteome</keyword>
<keyword evidence="3" id="KW-0804">Transcription</keyword>
<feature type="DNA-binding region" description="H-T-H motif" evidence="4">
    <location>
        <begin position="35"/>
        <end position="54"/>
    </location>
</feature>
<dbReference type="InterPro" id="IPR036271">
    <property type="entry name" value="Tet_transcr_reg_TetR-rel_C_sf"/>
</dbReference>
<evidence type="ECO:0000313" key="6">
    <source>
        <dbReference type="EMBL" id="SDO56747.1"/>
    </source>
</evidence>
<dbReference type="AlphaFoldDB" id="A0A4R8VEL3"/>
<evidence type="ECO:0000259" key="5">
    <source>
        <dbReference type="PROSITE" id="PS50977"/>
    </source>
</evidence>
<protein>
    <submittedName>
        <fullName evidence="7">TetR/AcrR family transcriptional regulator</fullName>
    </submittedName>
    <submittedName>
        <fullName evidence="6">Transcriptional regulator, TetR family</fullName>
    </submittedName>
</protein>
<feature type="domain" description="HTH tetR-type" evidence="5">
    <location>
        <begin position="12"/>
        <end position="72"/>
    </location>
</feature>
<dbReference type="InterPro" id="IPR009057">
    <property type="entry name" value="Homeodomain-like_sf"/>
</dbReference>
<dbReference type="PANTHER" id="PTHR30055:SF240">
    <property type="entry name" value="HTH-TYPE TRANSCRIPTIONAL REGULATOR ACRR"/>
    <property type="match status" value="1"/>
</dbReference>
<dbReference type="EMBL" id="FNIB01000024">
    <property type="protein sequence ID" value="SDO56747.1"/>
    <property type="molecule type" value="Genomic_DNA"/>
</dbReference>
<dbReference type="InterPro" id="IPR041484">
    <property type="entry name" value="TetR_C_25"/>
</dbReference>
<dbReference type="PANTHER" id="PTHR30055">
    <property type="entry name" value="HTH-TYPE TRANSCRIPTIONAL REGULATOR RUTR"/>
    <property type="match status" value="1"/>
</dbReference>
<evidence type="ECO:0000313" key="8">
    <source>
        <dbReference type="Proteomes" id="UP000199639"/>
    </source>
</evidence>
<dbReference type="InterPro" id="IPR001647">
    <property type="entry name" value="HTH_TetR"/>
</dbReference>
<dbReference type="SUPFAM" id="SSF46689">
    <property type="entry name" value="Homeodomain-like"/>
    <property type="match status" value="1"/>
</dbReference>
<dbReference type="PRINTS" id="PR00455">
    <property type="entry name" value="HTHTETR"/>
</dbReference>
<dbReference type="GO" id="GO:0003700">
    <property type="term" value="F:DNA-binding transcription factor activity"/>
    <property type="evidence" value="ECO:0007669"/>
    <property type="project" value="TreeGrafter"/>
</dbReference>
<dbReference type="GO" id="GO:0000976">
    <property type="term" value="F:transcription cis-regulatory region binding"/>
    <property type="evidence" value="ECO:0007669"/>
    <property type="project" value="TreeGrafter"/>
</dbReference>
<dbReference type="PROSITE" id="PS50977">
    <property type="entry name" value="HTH_TETR_2"/>
    <property type="match status" value="1"/>
</dbReference>
<evidence type="ECO:0000313" key="7">
    <source>
        <dbReference type="EMBL" id="TFB81865.1"/>
    </source>
</evidence>
<dbReference type="Pfam" id="PF17933">
    <property type="entry name" value="TetR_C_25"/>
    <property type="match status" value="1"/>
</dbReference>
<dbReference type="Proteomes" id="UP000298252">
    <property type="component" value="Unassembled WGS sequence"/>
</dbReference>
<dbReference type="Pfam" id="PF00440">
    <property type="entry name" value="TetR_N"/>
    <property type="match status" value="1"/>
</dbReference>
<proteinExistence type="predicted"/>
<dbReference type="STRING" id="1424659.SAMN05216368_1249"/>
<dbReference type="EMBL" id="SOFD01000004">
    <property type="protein sequence ID" value="TFB81865.1"/>
    <property type="molecule type" value="Genomic_DNA"/>
</dbReference>
<sequence length="203" mass="21620">MSSDTTLPWSDLKMSARIVAAAFKRFARNGFAAATIREIAADAGVSAALVIHHFGSKDGLRRECNRRVVDFLRDKGRPDASAAERLDAVFVQYGSYATRAVAEDSEESRELFDVLLGMARAVVAEGAESGSLRGSSDPDAQAMALLVLGLTPFAFSAHLTRWADAGLDAAMARLAVPIAEIYTRGLVTDSGLLDAAMGVRGER</sequence>
<dbReference type="Gene3D" id="1.10.357.10">
    <property type="entry name" value="Tetracycline Repressor, domain 2"/>
    <property type="match status" value="1"/>
</dbReference>
<keyword evidence="1" id="KW-0805">Transcription regulation</keyword>
<evidence type="ECO:0000256" key="1">
    <source>
        <dbReference type="ARBA" id="ARBA00023015"/>
    </source>
</evidence>
<organism evidence="6 8">
    <name type="scientific">Cryobacterium flavum</name>
    <dbReference type="NCBI Taxonomy" id="1424659"/>
    <lineage>
        <taxon>Bacteria</taxon>
        <taxon>Bacillati</taxon>
        <taxon>Actinomycetota</taxon>
        <taxon>Actinomycetes</taxon>
        <taxon>Micrococcales</taxon>
        <taxon>Microbacteriaceae</taxon>
        <taxon>Cryobacterium</taxon>
    </lineage>
</organism>
<evidence type="ECO:0000256" key="4">
    <source>
        <dbReference type="PROSITE-ProRule" id="PRU00335"/>
    </source>
</evidence>
<dbReference type="InterPro" id="IPR050109">
    <property type="entry name" value="HTH-type_TetR-like_transc_reg"/>
</dbReference>
<reference evidence="6 8" key="1">
    <citation type="submission" date="2016-10" db="EMBL/GenBank/DDBJ databases">
        <authorList>
            <person name="Varghese N."/>
            <person name="Submissions S."/>
        </authorList>
    </citation>
    <scope>NUCLEOTIDE SEQUENCE [LARGE SCALE GENOMIC DNA]</scope>
    <source>
        <strain evidence="6 8">CGMCC 1.11215</strain>
    </source>
</reference>